<protein>
    <submittedName>
        <fullName evidence="5">Phosphatidylglycerophosphate synthase</fullName>
    </submittedName>
</protein>
<feature type="transmembrane region" description="Helical" evidence="4">
    <location>
        <begin position="73"/>
        <end position="91"/>
    </location>
</feature>
<dbReference type="InterPro" id="IPR043130">
    <property type="entry name" value="CDP-OH_PTrfase_TM_dom"/>
</dbReference>
<reference evidence="5" key="1">
    <citation type="submission" date="2018-06" db="EMBL/GenBank/DDBJ databases">
        <authorList>
            <person name="Zhirakovskaya E."/>
        </authorList>
    </citation>
    <scope>NUCLEOTIDE SEQUENCE</scope>
</reference>
<evidence type="ECO:0000256" key="1">
    <source>
        <dbReference type="ARBA" id="ARBA00004370"/>
    </source>
</evidence>
<feature type="transmembrane region" description="Helical" evidence="4">
    <location>
        <begin position="112"/>
        <end position="131"/>
    </location>
</feature>
<keyword evidence="3 4" id="KW-0472">Membrane</keyword>
<keyword evidence="4" id="KW-1133">Transmembrane helix</keyword>
<keyword evidence="2" id="KW-0808">Transferase</keyword>
<dbReference type="AlphaFoldDB" id="A0A3B0RWS8"/>
<dbReference type="Pfam" id="PF01066">
    <property type="entry name" value="CDP-OH_P_transf"/>
    <property type="match status" value="1"/>
</dbReference>
<dbReference type="EMBL" id="UOEE01000049">
    <property type="protein sequence ID" value="VAV87835.1"/>
    <property type="molecule type" value="Genomic_DNA"/>
</dbReference>
<feature type="transmembrane region" description="Helical" evidence="4">
    <location>
        <begin position="236"/>
        <end position="255"/>
    </location>
</feature>
<accession>A0A3B0RWS8</accession>
<dbReference type="GO" id="GO:0008654">
    <property type="term" value="P:phospholipid biosynthetic process"/>
    <property type="evidence" value="ECO:0007669"/>
    <property type="project" value="InterPro"/>
</dbReference>
<keyword evidence="4" id="KW-0812">Transmembrane</keyword>
<evidence type="ECO:0000256" key="2">
    <source>
        <dbReference type="ARBA" id="ARBA00022679"/>
    </source>
</evidence>
<dbReference type="PANTHER" id="PTHR10414">
    <property type="entry name" value="ETHANOLAMINEPHOSPHOTRANSFERASE"/>
    <property type="match status" value="1"/>
</dbReference>
<feature type="transmembrane region" description="Helical" evidence="4">
    <location>
        <begin position="261"/>
        <end position="279"/>
    </location>
</feature>
<evidence type="ECO:0000256" key="4">
    <source>
        <dbReference type="SAM" id="Phobius"/>
    </source>
</evidence>
<evidence type="ECO:0000256" key="3">
    <source>
        <dbReference type="ARBA" id="ARBA00023136"/>
    </source>
</evidence>
<dbReference type="InterPro" id="IPR048254">
    <property type="entry name" value="CDP_ALCOHOL_P_TRANSF_CS"/>
</dbReference>
<feature type="transmembrane region" description="Helical" evidence="4">
    <location>
        <begin position="46"/>
        <end position="67"/>
    </location>
</feature>
<organism evidence="5">
    <name type="scientific">hydrothermal vent metagenome</name>
    <dbReference type="NCBI Taxonomy" id="652676"/>
    <lineage>
        <taxon>unclassified sequences</taxon>
        <taxon>metagenomes</taxon>
        <taxon>ecological metagenomes</taxon>
    </lineage>
</organism>
<evidence type="ECO:0000313" key="5">
    <source>
        <dbReference type="EMBL" id="VAV87835.1"/>
    </source>
</evidence>
<dbReference type="GO" id="GO:0016020">
    <property type="term" value="C:membrane"/>
    <property type="evidence" value="ECO:0007669"/>
    <property type="project" value="UniProtKB-SubCell"/>
</dbReference>
<sequence length="298" mass="33101">MSKNRSEHNAPPEQYGRPLSIEDYSNRYVVHPLSDLVVKIALPLKISANAVSVTGLLCGMLAGWFYFRQSNLIFIFAAFGLMLVWHILDGADGRIARATQTCSPLGRIIDGVCDHLVFASAYLGFAFYLLLLGGSQWIWLLGIVAAASHAFQAAAYEERRQKYHRRTRGLVRKKIAANLTQIDGKKSALAKAYDILQKLSASRTSKLDTLLASPKIASDPKTVASLVKQTVPVVRAWALLNANNRTIMLAVFALLGKPALYFWYEIIILNLLFAGLIIFEKIRENSIVTKFTSQLDQS</sequence>
<dbReference type="Gene3D" id="1.20.120.1760">
    <property type="match status" value="1"/>
</dbReference>
<dbReference type="InterPro" id="IPR014472">
    <property type="entry name" value="CHOPT"/>
</dbReference>
<gene>
    <name evidence="5" type="ORF">MNBD_ALPHA06-1180</name>
</gene>
<dbReference type="PANTHER" id="PTHR10414:SF37">
    <property type="entry name" value="BB IN A BOXCAR, ISOFORM C"/>
    <property type="match status" value="1"/>
</dbReference>
<dbReference type="GO" id="GO:0016780">
    <property type="term" value="F:phosphotransferase activity, for other substituted phosphate groups"/>
    <property type="evidence" value="ECO:0007669"/>
    <property type="project" value="InterPro"/>
</dbReference>
<name>A0A3B0RWS8_9ZZZZ</name>
<comment type="subcellular location">
    <subcellularLocation>
        <location evidence="1">Membrane</location>
    </subcellularLocation>
</comment>
<proteinExistence type="predicted"/>
<dbReference type="InterPro" id="IPR000462">
    <property type="entry name" value="CDP-OH_P_trans"/>
</dbReference>
<dbReference type="PROSITE" id="PS00379">
    <property type="entry name" value="CDP_ALCOHOL_P_TRANSF"/>
    <property type="match status" value="1"/>
</dbReference>
<feature type="transmembrane region" description="Helical" evidence="4">
    <location>
        <begin position="137"/>
        <end position="156"/>
    </location>
</feature>